<reference evidence="2" key="1">
    <citation type="journal article" date="2014" name="Int. J. Syst. Evol. Microbiol.">
        <title>Complete genome sequence of Corynebacterium casei LMG S-19264T (=DSM 44701T), isolated from a smear-ripened cheese.</title>
        <authorList>
            <consortium name="US DOE Joint Genome Institute (JGI-PGF)"/>
            <person name="Walter F."/>
            <person name="Albersmeier A."/>
            <person name="Kalinowski J."/>
            <person name="Ruckert C."/>
        </authorList>
    </citation>
    <scope>NUCLEOTIDE SEQUENCE [LARGE SCALE GENOMIC DNA]</scope>
    <source>
        <strain evidence="2">CGMCC 1.15793</strain>
    </source>
</reference>
<dbReference type="RefSeq" id="WP_340605840.1">
    <property type="nucleotide sequence ID" value="NZ_JBBMXV010000014.1"/>
</dbReference>
<sequence>MASDRHLSDADSERTSPSREERVAAARTVVYGDDEELITAEELDSALEEYGVGIGESEDGLPEYLDVPRELSLSACHMAVDLRRDPAEFIAPRA</sequence>
<organism evidence="2 4">
    <name type="scientific">Halalkalicoccus tibetensis</name>
    <dbReference type="NCBI Taxonomy" id="175632"/>
    <lineage>
        <taxon>Archaea</taxon>
        <taxon>Methanobacteriati</taxon>
        <taxon>Methanobacteriota</taxon>
        <taxon>Stenosarchaea group</taxon>
        <taxon>Halobacteria</taxon>
        <taxon>Halobacteriales</taxon>
        <taxon>Halococcaceae</taxon>
        <taxon>Halalkalicoccus</taxon>
    </lineage>
</organism>
<protein>
    <recommendedName>
        <fullName evidence="5">Halobacterial output domain-containing protein</fullName>
    </recommendedName>
</protein>
<reference evidence="4" key="2">
    <citation type="journal article" date="2019" name="Int. J. Syst. Evol. Microbiol.">
        <title>The Global Catalogue of Microorganisms (GCM) 10K type strain sequencing project: providing services to taxonomists for standard genome sequencing and annotation.</title>
        <authorList>
            <consortium name="The Broad Institute Genomics Platform"/>
            <consortium name="The Broad Institute Genome Sequencing Center for Infectious Disease"/>
            <person name="Wu L."/>
            <person name="Ma J."/>
        </authorList>
    </citation>
    <scope>NUCLEOTIDE SEQUENCE [LARGE SCALE GENOMIC DNA]</scope>
    <source>
        <strain evidence="4">CGMCC 1.3240</strain>
    </source>
</reference>
<evidence type="ECO:0000313" key="3">
    <source>
        <dbReference type="EMBL" id="MFC6907285.1"/>
    </source>
</evidence>
<evidence type="ECO:0000313" key="4">
    <source>
        <dbReference type="Proteomes" id="UP001596312"/>
    </source>
</evidence>
<dbReference type="AlphaFoldDB" id="A0ABD5VAT1"/>
<keyword evidence="4" id="KW-1185">Reference proteome</keyword>
<dbReference type="Proteomes" id="UP001596312">
    <property type="component" value="Unassembled WGS sequence"/>
</dbReference>
<evidence type="ECO:0000256" key="1">
    <source>
        <dbReference type="SAM" id="MobiDB-lite"/>
    </source>
</evidence>
<dbReference type="EMBL" id="JBHSXQ010000015">
    <property type="protein sequence ID" value="MFC6907285.1"/>
    <property type="molecule type" value="Genomic_DNA"/>
</dbReference>
<evidence type="ECO:0000313" key="2">
    <source>
        <dbReference type="EMBL" id="MFC6907240.1"/>
    </source>
</evidence>
<name>A0ABD5VAT1_9EURY</name>
<feature type="region of interest" description="Disordered" evidence="1">
    <location>
        <begin position="1"/>
        <end position="23"/>
    </location>
</feature>
<proteinExistence type="predicted"/>
<dbReference type="EMBL" id="JBHSXQ010000014">
    <property type="protein sequence ID" value="MFC6907240.1"/>
    <property type="molecule type" value="Genomic_DNA"/>
</dbReference>
<gene>
    <name evidence="2" type="ORF">ACFQGH_18850</name>
    <name evidence="3" type="ORF">ACFQGH_19075</name>
</gene>
<accession>A0ABD5VAT1</accession>
<reference evidence="2" key="3">
    <citation type="submission" date="2024-09" db="EMBL/GenBank/DDBJ databases">
        <authorList>
            <person name="Sun Q."/>
        </authorList>
    </citation>
    <scope>NUCLEOTIDE SEQUENCE</scope>
    <source>
        <strain evidence="2">CGMCC 1.15793</strain>
    </source>
</reference>
<evidence type="ECO:0008006" key="5">
    <source>
        <dbReference type="Google" id="ProtNLM"/>
    </source>
</evidence>
<comment type="caution">
    <text evidence="2">The sequence shown here is derived from an EMBL/GenBank/DDBJ whole genome shotgun (WGS) entry which is preliminary data.</text>
</comment>